<feature type="compositionally biased region" description="Basic residues" evidence="1">
    <location>
        <begin position="225"/>
        <end position="240"/>
    </location>
</feature>
<feature type="compositionally biased region" description="Basic residues" evidence="1">
    <location>
        <begin position="149"/>
        <end position="163"/>
    </location>
</feature>
<evidence type="ECO:0000256" key="1">
    <source>
        <dbReference type="SAM" id="MobiDB-lite"/>
    </source>
</evidence>
<proteinExistence type="predicted"/>
<feature type="compositionally biased region" description="Basic and acidic residues" evidence="1">
    <location>
        <begin position="164"/>
        <end position="178"/>
    </location>
</feature>
<dbReference type="KEGG" id="nai:NECAME_18847"/>
<organism evidence="2 3">
    <name type="scientific">Necator americanus</name>
    <name type="common">Human hookworm</name>
    <dbReference type="NCBI Taxonomy" id="51031"/>
    <lineage>
        <taxon>Eukaryota</taxon>
        <taxon>Metazoa</taxon>
        <taxon>Ecdysozoa</taxon>
        <taxon>Nematoda</taxon>
        <taxon>Chromadorea</taxon>
        <taxon>Rhabditida</taxon>
        <taxon>Rhabditina</taxon>
        <taxon>Rhabditomorpha</taxon>
        <taxon>Strongyloidea</taxon>
        <taxon>Ancylostomatidae</taxon>
        <taxon>Bunostominae</taxon>
        <taxon>Necator</taxon>
    </lineage>
</organism>
<feature type="region of interest" description="Disordered" evidence="1">
    <location>
        <begin position="1"/>
        <end position="24"/>
    </location>
</feature>
<sequence length="361" mass="41305">MDREALRHRSGEADRRARREPFPHSDRVFRVALGDRRHDTTSANRFHRARHDGRADGAMSRQRRLRPLHRRRRRRARRRARCANGRAASGQGQCCVARRVDHDAAEFGHRRKRAARRRRGWLGKPARERRRRDRHEFVGARTLAQARLGARRARPRVSRCARVGRREESEGGHAGDSRRRQRGGARAMQARARGDGQEHSAHRRRGRGACGQGAEQLRVGGGTGRHGRGTARRATLRHRAGRDDGRAERIVGTQQYLGEQGEAVHAERHVRLRLRAAIDEQGSEDRPRARAVGRLSHDARHDLHGNVGRSRATFDARDRPHRNVPPARWRRVLIFLLWSLPCHMQRSSISMDAGSSPRPPD</sequence>
<feature type="compositionally biased region" description="Basic residues" evidence="1">
    <location>
        <begin position="116"/>
        <end position="133"/>
    </location>
</feature>
<dbReference type="Proteomes" id="UP000053676">
    <property type="component" value="Unassembled WGS sequence"/>
</dbReference>
<name>W2SUR6_NECAM</name>
<feature type="region of interest" description="Disordered" evidence="1">
    <location>
        <begin position="148"/>
        <end position="244"/>
    </location>
</feature>
<protein>
    <submittedName>
        <fullName evidence="2">Uncharacterized protein</fullName>
    </submittedName>
</protein>
<feature type="region of interest" description="Disordered" evidence="1">
    <location>
        <begin position="116"/>
        <end position="135"/>
    </location>
</feature>
<keyword evidence="3" id="KW-1185">Reference proteome</keyword>
<accession>W2SUR6</accession>
<evidence type="ECO:0000313" key="2">
    <source>
        <dbReference type="EMBL" id="ETN72442.1"/>
    </source>
</evidence>
<gene>
    <name evidence="2" type="ORF">NECAME_18847</name>
</gene>
<evidence type="ECO:0000313" key="3">
    <source>
        <dbReference type="Proteomes" id="UP000053676"/>
    </source>
</evidence>
<dbReference type="AlphaFoldDB" id="W2SUR6"/>
<dbReference type="EMBL" id="KI664368">
    <property type="protein sequence ID" value="ETN72442.1"/>
    <property type="molecule type" value="Genomic_DNA"/>
</dbReference>
<feature type="non-terminal residue" evidence="2">
    <location>
        <position position="361"/>
    </location>
</feature>
<reference evidence="3" key="1">
    <citation type="journal article" date="2014" name="Nat. Genet.">
        <title>Genome of the human hookworm Necator americanus.</title>
        <authorList>
            <person name="Tang Y.T."/>
            <person name="Gao X."/>
            <person name="Rosa B.A."/>
            <person name="Abubucker S."/>
            <person name="Hallsworth-Pepin K."/>
            <person name="Martin J."/>
            <person name="Tyagi R."/>
            <person name="Heizer E."/>
            <person name="Zhang X."/>
            <person name="Bhonagiri-Palsikar V."/>
            <person name="Minx P."/>
            <person name="Warren W.C."/>
            <person name="Wang Q."/>
            <person name="Zhan B."/>
            <person name="Hotez P.J."/>
            <person name="Sternberg P.W."/>
            <person name="Dougall A."/>
            <person name="Gaze S.T."/>
            <person name="Mulvenna J."/>
            <person name="Sotillo J."/>
            <person name="Ranganathan S."/>
            <person name="Rabelo E.M."/>
            <person name="Wilson R.K."/>
            <person name="Felgner P.L."/>
            <person name="Bethony J."/>
            <person name="Hawdon J.M."/>
            <person name="Gasser R.B."/>
            <person name="Loukas A."/>
            <person name="Mitreva M."/>
        </authorList>
    </citation>
    <scope>NUCLEOTIDE SEQUENCE [LARGE SCALE GENOMIC DNA]</scope>
</reference>